<keyword evidence="1" id="KW-0051">Antiviral defense</keyword>
<feature type="region of interest" description="Disordered" evidence="3">
    <location>
        <begin position="15"/>
        <end position="35"/>
    </location>
</feature>
<feature type="region of interest" description="Disordered" evidence="3">
    <location>
        <begin position="103"/>
        <end position="126"/>
    </location>
</feature>
<dbReference type="Proteomes" id="UP001459714">
    <property type="component" value="Unassembled WGS sequence"/>
</dbReference>
<organism evidence="4 5">
    <name type="scientific">Caldifermentibacillus hisashii</name>
    <dbReference type="NCBI Taxonomy" id="996558"/>
    <lineage>
        <taxon>Bacteria</taxon>
        <taxon>Bacillati</taxon>
        <taxon>Bacillota</taxon>
        <taxon>Bacilli</taxon>
        <taxon>Bacillales</taxon>
        <taxon>Bacillaceae</taxon>
        <taxon>Caldifermentibacillus</taxon>
    </lineage>
</organism>
<comment type="function">
    <text evidence="2">CRISPR (clustered regularly interspaced short palindromic repeat) is an adaptive immune system that provides protection against mobile genetic elements (viruses, transposable elements and conjugative plasmids). CRISPR clusters contain spacers, sequences complementary to antecedent mobile elements, and target invading nucleic acids. CRISPR clusters are transcribed and processed into CRISPR RNA (crRNA).</text>
</comment>
<reference evidence="4 5" key="1">
    <citation type="submission" date="2024-03" db="EMBL/GenBank/DDBJ databases">
        <title>Bacilli Hybrid Assemblies.</title>
        <authorList>
            <person name="Kovac J."/>
        </authorList>
    </citation>
    <scope>NUCLEOTIDE SEQUENCE [LARGE SCALE GENOMIC DNA]</scope>
    <source>
        <strain evidence="4 5">FSL M8-0022</strain>
    </source>
</reference>
<protein>
    <submittedName>
        <fullName evidence="4">Uncharacterized protein</fullName>
    </submittedName>
</protein>
<dbReference type="InterPro" id="IPR010154">
    <property type="entry name" value="CRISPR-assoc_Cas7/Cst2/DevR"/>
</dbReference>
<sequence>MIERSAVLTLSAPLHHGSEKSRIKPETLPAGAKNNYTPHRRLPVLLKNGDISTITLIPAVSGNSIRHLWRESLVDVTLHTLGLKRKDLEKNILETFVSGGGMDASDAAKNDSEEEKQEKAKSKKNALKPSVPILVRDRETLRAAVPMLSLFGCSYGNRMLPGLVNVGWAIPALKQTEHITNVPSSLPYTEDLTSFQILTRHDPLRDEMDENQKSRQSIYYIEVVSPGVPFAHTYSINKFSTPIERSALQLAIDLFKENPYLGGKGSIGNGKVKTDQWYDDLDVSSNLYLEFLRENKDILVEYIHLWNKPEKLVQLKNGKEEIEFPSDLSQELDRLVKEREVTIQKEIQKQAERVTKK</sequence>
<evidence type="ECO:0000313" key="4">
    <source>
        <dbReference type="EMBL" id="MEL3959631.1"/>
    </source>
</evidence>
<proteinExistence type="predicted"/>
<evidence type="ECO:0000313" key="5">
    <source>
        <dbReference type="Proteomes" id="UP001459714"/>
    </source>
</evidence>
<dbReference type="RefSeq" id="WP_342021216.1">
    <property type="nucleotide sequence ID" value="NZ_JBBYAK010000003.1"/>
</dbReference>
<evidence type="ECO:0000256" key="2">
    <source>
        <dbReference type="ARBA" id="ARBA00025626"/>
    </source>
</evidence>
<comment type="caution">
    <text evidence="4">The sequence shown here is derived from an EMBL/GenBank/DDBJ whole genome shotgun (WGS) entry which is preliminary data.</text>
</comment>
<accession>A0ABU9K3C7</accession>
<keyword evidence="5" id="KW-1185">Reference proteome</keyword>
<dbReference type="EMBL" id="JBBYAK010000003">
    <property type="protein sequence ID" value="MEL3959631.1"/>
    <property type="molecule type" value="Genomic_DNA"/>
</dbReference>
<name>A0ABU9K3C7_9BACI</name>
<dbReference type="Pfam" id="PF01905">
    <property type="entry name" value="DevR"/>
    <property type="match status" value="1"/>
</dbReference>
<evidence type="ECO:0000256" key="1">
    <source>
        <dbReference type="ARBA" id="ARBA00023118"/>
    </source>
</evidence>
<gene>
    <name evidence="4" type="ORF">NST17_20980</name>
</gene>
<feature type="compositionally biased region" description="Basic and acidic residues" evidence="3">
    <location>
        <begin position="106"/>
        <end position="120"/>
    </location>
</feature>
<feature type="compositionally biased region" description="Basic and acidic residues" evidence="3">
    <location>
        <begin position="16"/>
        <end position="25"/>
    </location>
</feature>
<evidence type="ECO:0000256" key="3">
    <source>
        <dbReference type="SAM" id="MobiDB-lite"/>
    </source>
</evidence>